<name>A0A4Q0A175_9FUNG</name>
<accession>A0A4Q0A175</accession>
<dbReference type="AlphaFoldDB" id="A0A4Q0A175"/>
<proteinExistence type="predicted"/>
<evidence type="ECO:0000313" key="2">
    <source>
        <dbReference type="EMBL" id="RKP38890.1"/>
    </source>
</evidence>
<sequence length="420" mass="47727">MIYYIGEDIMQSWQHFIYYQFESSLFQTAYDYWGWIILILQQDDPAIRGLLRERRYQPILKNLYHYLHTNYEDPLFNPDTWGVVNPAQLSPTMRAKYLPLIALVDAQPDACHLRWMLDQLTSPIIPDLVNGSGGGKRRTTTAQSHRLSNLLRQPSQALWESVDEMPPFFDRVFQATVVTVLARLATTHRFTDLAEFMEQVQDWTQQYCAPLPVLHPILESLAEHQCDSAGLYGSFNLLAIMLAAGAQQGALLDRFTLLNRPPFASPDSATEVEGNSVSGTNCDLVYYMDVAQLYQGAQFLNNHWNCSLPVNGSPESSSHSPTHPGEQSSTSEAEASGEPNGEDSPRDVTFKNIHNLLPDLGQLHLTDQNEMGLTMLLAEIAPEDKRQISTVKPWVLHPRDFNIFAWAFEPKNVQRLRKMF</sequence>
<protein>
    <submittedName>
        <fullName evidence="2">Uncharacterized protein</fullName>
    </submittedName>
</protein>
<evidence type="ECO:0000313" key="3">
    <source>
        <dbReference type="Proteomes" id="UP000268162"/>
    </source>
</evidence>
<organism evidence="2 3">
    <name type="scientific">Dimargaris cristalligena</name>
    <dbReference type="NCBI Taxonomy" id="215637"/>
    <lineage>
        <taxon>Eukaryota</taxon>
        <taxon>Fungi</taxon>
        <taxon>Fungi incertae sedis</taxon>
        <taxon>Zoopagomycota</taxon>
        <taxon>Kickxellomycotina</taxon>
        <taxon>Dimargaritomycetes</taxon>
        <taxon>Dimargaritales</taxon>
        <taxon>Dimargaritaceae</taxon>
        <taxon>Dimargaris</taxon>
    </lineage>
</organism>
<evidence type="ECO:0000256" key="1">
    <source>
        <dbReference type="SAM" id="MobiDB-lite"/>
    </source>
</evidence>
<gene>
    <name evidence="2" type="ORF">BJ085DRAFT_33159</name>
</gene>
<feature type="compositionally biased region" description="Low complexity" evidence="1">
    <location>
        <begin position="312"/>
        <end position="326"/>
    </location>
</feature>
<reference evidence="3" key="1">
    <citation type="journal article" date="2018" name="Nat. Microbiol.">
        <title>Leveraging single-cell genomics to expand the fungal tree of life.</title>
        <authorList>
            <person name="Ahrendt S.R."/>
            <person name="Quandt C.A."/>
            <person name="Ciobanu D."/>
            <person name="Clum A."/>
            <person name="Salamov A."/>
            <person name="Andreopoulos B."/>
            <person name="Cheng J.F."/>
            <person name="Woyke T."/>
            <person name="Pelin A."/>
            <person name="Henrissat B."/>
            <person name="Reynolds N.K."/>
            <person name="Benny G.L."/>
            <person name="Smith M.E."/>
            <person name="James T.Y."/>
            <person name="Grigoriev I.V."/>
        </authorList>
    </citation>
    <scope>NUCLEOTIDE SEQUENCE [LARGE SCALE GENOMIC DNA]</scope>
    <source>
        <strain evidence="3">RSA 468</strain>
    </source>
</reference>
<feature type="region of interest" description="Disordered" evidence="1">
    <location>
        <begin position="311"/>
        <end position="349"/>
    </location>
</feature>
<keyword evidence="3" id="KW-1185">Reference proteome</keyword>
<dbReference type="Proteomes" id="UP000268162">
    <property type="component" value="Unassembled WGS sequence"/>
</dbReference>
<dbReference type="EMBL" id="ML002319">
    <property type="protein sequence ID" value="RKP38890.1"/>
    <property type="molecule type" value="Genomic_DNA"/>
</dbReference>